<reference evidence="2" key="2">
    <citation type="journal article" date="2018" name="BMC Genomics">
        <title>Whole genome sequencing and function prediction of 133 gut anaerobes isolated from chicken caecum in pure cultures.</title>
        <authorList>
            <person name="Medvecky M."/>
            <person name="Cejkova D."/>
            <person name="Polansky O."/>
            <person name="Karasova D."/>
            <person name="Kubasova T."/>
            <person name="Cizek A."/>
            <person name="Rychlik I."/>
        </authorList>
    </citation>
    <scope>NUCLEOTIDE SEQUENCE</scope>
    <source>
        <strain evidence="3">An179</strain>
        <strain evidence="2">An180</strain>
    </source>
</reference>
<sequence>MVKGVSKRVVVVRPDDSRFFEQAFFIVREGRTASGDALREACALAARYHAKHPARPLPLRRYTAPQMVLSALFGSGLMGAAWAVSCLVF</sequence>
<keyword evidence="1" id="KW-0472">Membrane</keyword>
<evidence type="ECO:0000313" key="4">
    <source>
        <dbReference type="Proteomes" id="UP000195326"/>
    </source>
</evidence>
<dbReference type="EMBL" id="NFKK01000004">
    <property type="protein sequence ID" value="OUP53452.1"/>
    <property type="molecule type" value="Genomic_DNA"/>
</dbReference>
<gene>
    <name evidence="3" type="ORF">B5F15_03605</name>
    <name evidence="2" type="ORF">B5F17_05455</name>
</gene>
<dbReference type="AlphaFoldDB" id="A0A1Y4LH54"/>
<dbReference type="Proteomes" id="UP000195897">
    <property type="component" value="Unassembled WGS sequence"/>
</dbReference>
<keyword evidence="1" id="KW-0812">Transmembrane</keyword>
<name>A0A1Y4LH54_9FIRM</name>
<evidence type="ECO:0000313" key="3">
    <source>
        <dbReference type="EMBL" id="OUP59911.1"/>
    </source>
</evidence>
<dbReference type="EMBL" id="NFKL01000004">
    <property type="protein sequence ID" value="OUP59911.1"/>
    <property type="molecule type" value="Genomic_DNA"/>
</dbReference>
<reference evidence="4 5" key="1">
    <citation type="submission" date="2017-04" db="EMBL/GenBank/DDBJ databases">
        <title>Function of individual gut microbiota members based on whole genome sequencing of pure cultures obtained from chicken caecum.</title>
        <authorList>
            <person name="Medvecky M."/>
            <person name="Cejkova D."/>
            <person name="Polansky O."/>
            <person name="Karasova D."/>
            <person name="Kubasova T."/>
            <person name="Cizek A."/>
            <person name="Rychlik I."/>
        </authorList>
    </citation>
    <scope>NUCLEOTIDE SEQUENCE [LARGE SCALE GENOMIC DNA]</scope>
    <source>
        <strain evidence="4">An179</strain>
        <strain evidence="5">An180</strain>
    </source>
</reference>
<evidence type="ECO:0000313" key="2">
    <source>
        <dbReference type="EMBL" id="OUP53452.1"/>
    </source>
</evidence>
<feature type="transmembrane region" description="Helical" evidence="1">
    <location>
        <begin position="67"/>
        <end position="88"/>
    </location>
</feature>
<evidence type="ECO:0008006" key="6">
    <source>
        <dbReference type="Google" id="ProtNLM"/>
    </source>
</evidence>
<protein>
    <recommendedName>
        <fullName evidence="6">Translation initiation factor 2</fullName>
    </recommendedName>
</protein>
<dbReference type="RefSeq" id="WP_016148805.1">
    <property type="nucleotide sequence ID" value="NZ_CABKSA010000003.1"/>
</dbReference>
<keyword evidence="1" id="KW-1133">Transmembrane helix</keyword>
<dbReference type="Proteomes" id="UP000195326">
    <property type="component" value="Unassembled WGS sequence"/>
</dbReference>
<accession>A0A1Y4LH54</accession>
<organism evidence="2 5">
    <name type="scientific">Butyricicoccus pullicaecorum</name>
    <dbReference type="NCBI Taxonomy" id="501571"/>
    <lineage>
        <taxon>Bacteria</taxon>
        <taxon>Bacillati</taxon>
        <taxon>Bacillota</taxon>
        <taxon>Clostridia</taxon>
        <taxon>Eubacteriales</taxon>
        <taxon>Butyricicoccaceae</taxon>
        <taxon>Butyricicoccus</taxon>
    </lineage>
</organism>
<evidence type="ECO:0000256" key="1">
    <source>
        <dbReference type="SAM" id="Phobius"/>
    </source>
</evidence>
<evidence type="ECO:0000313" key="5">
    <source>
        <dbReference type="Proteomes" id="UP000195897"/>
    </source>
</evidence>
<dbReference type="STRING" id="501571.GCA_900143195_01723"/>
<comment type="caution">
    <text evidence="2">The sequence shown here is derived from an EMBL/GenBank/DDBJ whole genome shotgun (WGS) entry which is preliminary data.</text>
</comment>
<proteinExistence type="predicted"/>